<keyword evidence="2" id="KW-0789">Thiol protease inhibitor</keyword>
<keyword evidence="9" id="KW-1185">Reference proteome</keyword>
<evidence type="ECO:0000313" key="9">
    <source>
        <dbReference type="Proteomes" id="UP000002051"/>
    </source>
</evidence>
<dbReference type="Pfam" id="PF16845">
    <property type="entry name" value="SQAPI"/>
    <property type="match status" value="1"/>
</dbReference>
<feature type="domain" description="Cystatin" evidence="4">
    <location>
        <begin position="23"/>
        <end position="110"/>
    </location>
</feature>
<dbReference type="Gene3D" id="3.10.450.10">
    <property type="match status" value="1"/>
</dbReference>
<dbReference type="OrthoDB" id="2016588at2759"/>
<evidence type="ECO:0000313" key="10">
    <source>
        <dbReference type="Proteomes" id="UP000265566"/>
    </source>
</evidence>
<organism evidence="5">
    <name type="scientific">Medicago truncatula</name>
    <name type="common">Barrel medic</name>
    <name type="synonym">Medicago tribuloides</name>
    <dbReference type="NCBI Taxonomy" id="3880"/>
    <lineage>
        <taxon>Eukaryota</taxon>
        <taxon>Viridiplantae</taxon>
        <taxon>Streptophyta</taxon>
        <taxon>Embryophyta</taxon>
        <taxon>Tracheophyta</taxon>
        <taxon>Spermatophyta</taxon>
        <taxon>Magnoliopsida</taxon>
        <taxon>eudicotyledons</taxon>
        <taxon>Gunneridae</taxon>
        <taxon>Pentapetalae</taxon>
        <taxon>rosids</taxon>
        <taxon>fabids</taxon>
        <taxon>Fabales</taxon>
        <taxon>Fabaceae</taxon>
        <taxon>Papilionoideae</taxon>
        <taxon>50 kb inversion clade</taxon>
        <taxon>NPAAA clade</taxon>
        <taxon>Hologalegina</taxon>
        <taxon>IRL clade</taxon>
        <taxon>Trifolieae</taxon>
        <taxon>Medicago</taxon>
    </lineage>
</organism>
<dbReference type="EnsemblPlants" id="AES68146">
    <property type="protein sequence ID" value="AES68146"/>
    <property type="gene ID" value="MTR_2g103740"/>
</dbReference>
<feature type="chain" id="PRO_5014486667" evidence="3">
    <location>
        <begin position="20"/>
        <end position="112"/>
    </location>
</feature>
<reference evidence="7" key="7">
    <citation type="journal article" date="2018" name="Nat. Plants">
        <title>Whole-genome landscape of Medicago truncatula symbiotic genes.</title>
        <authorList>
            <person name="Pecrix Y."/>
            <person name="Gamas P."/>
            <person name="Carrere S."/>
        </authorList>
    </citation>
    <scope>NUCLEOTIDE SEQUENCE</scope>
    <source>
        <tissue evidence="7">Leaves</tissue>
    </source>
</reference>
<reference evidence="8" key="5">
    <citation type="submission" date="2015-04" db="UniProtKB">
        <authorList>
            <consortium name="EnsemblPlants"/>
        </authorList>
    </citation>
    <scope>IDENTIFICATION</scope>
    <source>
        <strain evidence="8">cv. Jemalong A17</strain>
    </source>
</reference>
<dbReference type="Proteomes" id="UP000265566">
    <property type="component" value="Chromosome 2"/>
</dbReference>
<name>Q2HUA2_MEDTR</name>
<dbReference type="InterPro" id="IPR046350">
    <property type="entry name" value="Cystatin_sf"/>
</dbReference>
<reference evidence="6 9" key="4">
    <citation type="journal article" date="2014" name="BMC Genomics">
        <title>An improved genome release (version Mt4.0) for the model legume Medicago truncatula.</title>
        <authorList>
            <person name="Tang H."/>
            <person name="Krishnakumar V."/>
            <person name="Bidwell S."/>
            <person name="Rosen B."/>
            <person name="Chan A."/>
            <person name="Zhou S."/>
            <person name="Gentzbittel L."/>
            <person name="Childs K.L."/>
            <person name="Yandell M."/>
            <person name="Gundlach H."/>
            <person name="Mayer K.F."/>
            <person name="Schwartz D.C."/>
            <person name="Town C.D."/>
        </authorList>
    </citation>
    <scope>GENOME REANNOTATION</scope>
    <source>
        <strain evidence="8 9">cv. Jemalong A17</strain>
    </source>
</reference>
<dbReference type="EMBL" id="AC149206">
    <property type="protein sequence ID" value="ABD28732.1"/>
    <property type="molecule type" value="Genomic_DNA"/>
</dbReference>
<dbReference type="EMBL" id="PSQE01000002">
    <property type="protein sequence ID" value="RHN76521.1"/>
    <property type="molecule type" value="Genomic_DNA"/>
</dbReference>
<reference evidence="5" key="1">
    <citation type="submission" date="2004-06" db="EMBL/GenBank/DDBJ databases">
        <authorList>
            <person name="Town C.D."/>
        </authorList>
    </citation>
    <scope>NUCLEOTIDE SEQUENCE</scope>
</reference>
<reference evidence="6 9" key="3">
    <citation type="journal article" date="2011" name="Nature">
        <title>The Medicago genome provides insight into the evolution of rhizobial symbioses.</title>
        <authorList>
            <person name="Young N.D."/>
            <person name="Debelle F."/>
            <person name="Oldroyd G.E."/>
            <person name="Geurts R."/>
            <person name="Cannon S.B."/>
            <person name="Udvardi M.K."/>
            <person name="Benedito V.A."/>
            <person name="Mayer K.F."/>
            <person name="Gouzy J."/>
            <person name="Schoof H."/>
            <person name="Van de Peer Y."/>
            <person name="Proost S."/>
            <person name="Cook D.R."/>
            <person name="Meyers B.C."/>
            <person name="Spannagl M."/>
            <person name="Cheung F."/>
            <person name="De Mita S."/>
            <person name="Krishnakumar V."/>
            <person name="Gundlach H."/>
            <person name="Zhou S."/>
            <person name="Mudge J."/>
            <person name="Bharti A.K."/>
            <person name="Murray J.D."/>
            <person name="Naoumkina M.A."/>
            <person name="Rosen B."/>
            <person name="Silverstein K.A."/>
            <person name="Tang H."/>
            <person name="Rombauts S."/>
            <person name="Zhao P.X."/>
            <person name="Zhou P."/>
            <person name="Barbe V."/>
            <person name="Bardou P."/>
            <person name="Bechner M."/>
            <person name="Bellec A."/>
            <person name="Berger A."/>
            <person name="Berges H."/>
            <person name="Bidwell S."/>
            <person name="Bisseling T."/>
            <person name="Choisne N."/>
            <person name="Couloux A."/>
            <person name="Denny R."/>
            <person name="Deshpande S."/>
            <person name="Dai X."/>
            <person name="Doyle J.J."/>
            <person name="Dudez A.M."/>
            <person name="Farmer A.D."/>
            <person name="Fouteau S."/>
            <person name="Franken C."/>
            <person name="Gibelin C."/>
            <person name="Gish J."/>
            <person name="Goldstein S."/>
            <person name="Gonzalez A.J."/>
            <person name="Green P.J."/>
            <person name="Hallab A."/>
            <person name="Hartog M."/>
            <person name="Hua A."/>
            <person name="Humphray S.J."/>
            <person name="Jeong D.H."/>
            <person name="Jing Y."/>
            <person name="Jocker A."/>
            <person name="Kenton S.M."/>
            <person name="Kim D.J."/>
            <person name="Klee K."/>
            <person name="Lai H."/>
            <person name="Lang C."/>
            <person name="Lin S."/>
            <person name="Macmil S.L."/>
            <person name="Magdelenat G."/>
            <person name="Matthews L."/>
            <person name="McCorrison J."/>
            <person name="Monaghan E.L."/>
            <person name="Mun J.H."/>
            <person name="Najar F.Z."/>
            <person name="Nicholson C."/>
            <person name="Noirot C."/>
            <person name="O'Bleness M."/>
            <person name="Paule C.R."/>
            <person name="Poulain J."/>
            <person name="Prion F."/>
            <person name="Qin B."/>
            <person name="Qu C."/>
            <person name="Retzel E.F."/>
            <person name="Riddle C."/>
            <person name="Sallet E."/>
            <person name="Samain S."/>
            <person name="Samson N."/>
            <person name="Sanders I."/>
            <person name="Saurat O."/>
            <person name="Scarpelli C."/>
            <person name="Schiex T."/>
            <person name="Segurens B."/>
            <person name="Severin A.J."/>
            <person name="Sherrier D.J."/>
            <person name="Shi R."/>
            <person name="Sims S."/>
            <person name="Singer S.R."/>
            <person name="Sinharoy S."/>
            <person name="Sterck L."/>
            <person name="Viollet A."/>
            <person name="Wang B.B."/>
            <person name="Wang K."/>
            <person name="Wang M."/>
            <person name="Wang X."/>
            <person name="Warfsmann J."/>
            <person name="Weissenbach J."/>
            <person name="White D.D."/>
            <person name="White J.D."/>
            <person name="Wiley G.B."/>
            <person name="Wincker P."/>
            <person name="Xing Y."/>
            <person name="Yang L."/>
            <person name="Yao Z."/>
            <person name="Ying F."/>
            <person name="Zhai J."/>
            <person name="Zhou L."/>
            <person name="Zuber A."/>
            <person name="Denarie J."/>
            <person name="Dixon R.A."/>
            <person name="May G.D."/>
            <person name="Schwartz D.C."/>
            <person name="Rogers J."/>
            <person name="Quetier F."/>
            <person name="Town C.D."/>
            <person name="Roe B.A."/>
        </authorList>
    </citation>
    <scope>NUCLEOTIDE SEQUENCE [LARGE SCALE GENOMIC DNA]</scope>
    <source>
        <strain evidence="6">A17</strain>
        <strain evidence="8 9">cv. Jemalong A17</strain>
    </source>
</reference>
<evidence type="ECO:0000256" key="1">
    <source>
        <dbReference type="ARBA" id="ARBA00022690"/>
    </source>
</evidence>
<protein>
    <submittedName>
        <fullName evidence="6">Cysteine proteinase inhibitor</fullName>
    </submittedName>
    <submittedName>
        <fullName evidence="5">Proteinase inhibitor I25, cystatin</fullName>
    </submittedName>
    <submittedName>
        <fullName evidence="7">Putative Cystatin domain-containing protein</fullName>
    </submittedName>
</protein>
<reference evidence="10" key="6">
    <citation type="journal article" date="2018" name="Nat. Plants">
        <title>Whole-genome landscape of Medicago truncatula symbiotic genes.</title>
        <authorList>
            <person name="Pecrix Y."/>
            <person name="Staton S.E."/>
            <person name="Sallet E."/>
            <person name="Lelandais-Briere C."/>
            <person name="Moreau S."/>
            <person name="Carrere S."/>
            <person name="Blein T."/>
            <person name="Jardinaud M.F."/>
            <person name="Latrasse D."/>
            <person name="Zouine M."/>
            <person name="Zahm M."/>
            <person name="Kreplak J."/>
            <person name="Mayjonade B."/>
            <person name="Satge C."/>
            <person name="Perez M."/>
            <person name="Cauet S."/>
            <person name="Marande W."/>
            <person name="Chantry-Darmon C."/>
            <person name="Lopez-Roques C."/>
            <person name="Bouchez O."/>
            <person name="Berard A."/>
            <person name="Debelle F."/>
            <person name="Munos S."/>
            <person name="Bendahmane A."/>
            <person name="Berges H."/>
            <person name="Niebel A."/>
            <person name="Buitink J."/>
            <person name="Frugier F."/>
            <person name="Benhamed M."/>
            <person name="Crespi M."/>
            <person name="Gouzy J."/>
            <person name="Gamas P."/>
        </authorList>
    </citation>
    <scope>NUCLEOTIDE SEQUENCE [LARGE SCALE GENOMIC DNA]</scope>
    <source>
        <strain evidence="10">cv. Jemalong A17</strain>
    </source>
</reference>
<evidence type="ECO:0000256" key="3">
    <source>
        <dbReference type="SAM" id="SignalP"/>
    </source>
</evidence>
<evidence type="ECO:0000313" key="6">
    <source>
        <dbReference type="EMBL" id="AES68146.1"/>
    </source>
</evidence>
<reference evidence="5" key="2">
    <citation type="submission" date="2007-03" db="EMBL/GenBank/DDBJ databases">
        <authorList>
            <consortium name="The International Medicago Genome Annotation Group"/>
        </authorList>
    </citation>
    <scope>NUCLEOTIDE SEQUENCE</scope>
</reference>
<proteinExistence type="predicted"/>
<evidence type="ECO:0000313" key="8">
    <source>
        <dbReference type="EnsemblPlants" id="AES68146"/>
    </source>
</evidence>
<dbReference type="EMBL" id="CM001218">
    <property type="protein sequence ID" value="AES68146.1"/>
    <property type="molecule type" value="Genomic_DNA"/>
</dbReference>
<sequence length="112" mass="12383">MRIQLLVLFVVVLMASAIARMETSAGGWSPIKDINDPHVIVIANFAVTEYNKHTGANLKLDKLIKGESQVTSGIYYDLILSAGDGSHSNIYKALVWEKTWQHNLISFVPANN</sequence>
<dbReference type="CDD" id="cd00042">
    <property type="entry name" value="CY"/>
    <property type="match status" value="1"/>
</dbReference>
<dbReference type="GO" id="GO:0004869">
    <property type="term" value="F:cysteine-type endopeptidase inhibitor activity"/>
    <property type="evidence" value="ECO:0007669"/>
    <property type="project" value="UniProtKB-KW"/>
</dbReference>
<evidence type="ECO:0000313" key="7">
    <source>
        <dbReference type="EMBL" id="RHN76521.1"/>
    </source>
</evidence>
<dbReference type="Gramene" id="rna12861">
    <property type="protein sequence ID" value="RHN76521.1"/>
    <property type="gene ID" value="gene12861"/>
</dbReference>
<feature type="signal peptide" evidence="3">
    <location>
        <begin position="1"/>
        <end position="19"/>
    </location>
</feature>
<evidence type="ECO:0000256" key="2">
    <source>
        <dbReference type="ARBA" id="ARBA00022704"/>
    </source>
</evidence>
<dbReference type="KEGG" id="mtr:11420983"/>
<dbReference type="AlphaFoldDB" id="Q2HUA2"/>
<keyword evidence="3" id="KW-0732">Signal</keyword>
<dbReference type="HOGENOM" id="CLU_113093_5_0_1"/>
<dbReference type="InterPro" id="IPR000010">
    <property type="entry name" value="Cystatin_dom"/>
</dbReference>
<evidence type="ECO:0000313" key="5">
    <source>
        <dbReference type="EMBL" id="ABD28732.1"/>
    </source>
</evidence>
<dbReference type="PANTHER" id="PTHR47364:SF2">
    <property type="entry name" value="CYSTEINE PROTEINASE INHIBITOR 5"/>
    <property type="match status" value="1"/>
</dbReference>
<dbReference type="Proteomes" id="UP000002051">
    <property type="component" value="Chromosome 2"/>
</dbReference>
<keyword evidence="1" id="KW-0646">Protease inhibitor</keyword>
<dbReference type="SMART" id="SM00043">
    <property type="entry name" value="CY"/>
    <property type="match status" value="1"/>
</dbReference>
<accession>Q2HUA2</accession>
<dbReference type="PANTHER" id="PTHR47364">
    <property type="entry name" value="CYSTEINE PROTEINASE INHIBITOR 5"/>
    <property type="match status" value="1"/>
</dbReference>
<dbReference type="STRING" id="3880.Q2HUA2"/>
<dbReference type="OMA" id="YERSWEH"/>
<dbReference type="SUPFAM" id="SSF54403">
    <property type="entry name" value="Cystatin/monellin"/>
    <property type="match status" value="1"/>
</dbReference>
<evidence type="ECO:0000259" key="4">
    <source>
        <dbReference type="SMART" id="SM00043"/>
    </source>
</evidence>
<gene>
    <name evidence="8" type="primary">11420983</name>
    <name evidence="6" type="ordered locus">MTR_2g103740</name>
    <name evidence="5" type="ORF">MtrDRAFT_AC149206g22v2</name>
    <name evidence="7" type="ORF">MtrunA17_Chr2g0333041</name>
</gene>
<dbReference type="PaxDb" id="3880-AES68146"/>